<dbReference type="InterPro" id="IPR001874">
    <property type="entry name" value="DHquinase_II"/>
</dbReference>
<sequence length="149" mass="15871">MHKVLILNGPNLNLLGTRQPEVYGRTTLKMVEETCVSHGASVGLDVSHLQSNHEGGLIDAIHTAKGNQDGIILNAGAYTHTSVALMDAISSVELPVVEVHLSNIHAREPFRHKSYVAPVALGQICGFGLQSYVMALDGLSAHLQNEGSV</sequence>
<evidence type="ECO:0000256" key="12">
    <source>
        <dbReference type="PIRSR" id="PIRSR001399-3"/>
    </source>
</evidence>
<dbReference type="EC" id="4.2.1.10" evidence="6 9"/>
<dbReference type="AlphaFoldDB" id="A0A0N7LQM5"/>
<keyword evidence="9" id="KW-0028">Amino-acid biosynthesis</keyword>
<comment type="subunit">
    <text evidence="5 9">Homododecamer.</text>
</comment>
<evidence type="ECO:0000256" key="11">
    <source>
        <dbReference type="PIRSR" id="PIRSR001399-2"/>
    </source>
</evidence>
<evidence type="ECO:0000256" key="9">
    <source>
        <dbReference type="HAMAP-Rule" id="MF_00169"/>
    </source>
</evidence>
<keyword evidence="7 9" id="KW-0057">Aromatic amino acid biosynthesis</keyword>
<name>A0A0N7LQM5_9RHOB</name>
<dbReference type="SUPFAM" id="SSF52304">
    <property type="entry name" value="Type II 3-dehydroquinate dehydratase"/>
    <property type="match status" value="1"/>
</dbReference>
<gene>
    <name evidence="13" type="primary">aroQ_2</name>
    <name evidence="9" type="synonym">aroQ</name>
    <name evidence="13" type="ORF">RUA4292_02616</name>
</gene>
<feature type="active site" description="Proton donor" evidence="9 10">
    <location>
        <position position="100"/>
    </location>
</feature>
<feature type="binding site" evidence="9 11">
    <location>
        <position position="111"/>
    </location>
    <ligand>
        <name>substrate</name>
    </ligand>
</feature>
<feature type="active site" description="Proton acceptor" evidence="9 10">
    <location>
        <position position="23"/>
    </location>
</feature>
<dbReference type="PIRSF" id="PIRSF001399">
    <property type="entry name" value="DHquinase_II"/>
    <property type="match status" value="1"/>
</dbReference>
<evidence type="ECO:0000256" key="1">
    <source>
        <dbReference type="ARBA" id="ARBA00001864"/>
    </source>
</evidence>
<dbReference type="PANTHER" id="PTHR21272:SF3">
    <property type="entry name" value="CATABOLIC 3-DEHYDROQUINASE"/>
    <property type="match status" value="1"/>
</dbReference>
<evidence type="ECO:0000256" key="7">
    <source>
        <dbReference type="ARBA" id="ARBA00023141"/>
    </source>
</evidence>
<protein>
    <recommendedName>
        <fullName evidence="6 9">3-dehydroquinate dehydratase</fullName>
        <shortName evidence="9">3-dehydroquinase</shortName>
        <ecNumber evidence="6 9">4.2.1.10</ecNumber>
    </recommendedName>
    <alternativeName>
        <fullName evidence="9">Type II DHQase</fullName>
    </alternativeName>
</protein>
<evidence type="ECO:0000256" key="8">
    <source>
        <dbReference type="ARBA" id="ARBA00023239"/>
    </source>
</evidence>
<dbReference type="NCBIfam" id="NF003805">
    <property type="entry name" value="PRK05395.1-2"/>
    <property type="match status" value="1"/>
</dbReference>
<dbReference type="Proteomes" id="UP000050783">
    <property type="component" value="Unassembled WGS sequence"/>
</dbReference>
<evidence type="ECO:0000256" key="3">
    <source>
        <dbReference type="ARBA" id="ARBA00004902"/>
    </source>
</evidence>
<evidence type="ECO:0000256" key="10">
    <source>
        <dbReference type="PIRSR" id="PIRSR001399-1"/>
    </source>
</evidence>
<dbReference type="PANTHER" id="PTHR21272">
    <property type="entry name" value="CATABOLIC 3-DEHYDROQUINASE"/>
    <property type="match status" value="1"/>
</dbReference>
<comment type="pathway">
    <text evidence="3 9">Metabolic intermediate biosynthesis; chorismate biosynthesis; chorismate from D-erythrose 4-phosphate and phosphoenolpyruvate: step 3/7.</text>
</comment>
<proteinExistence type="inferred from homology"/>
<dbReference type="CDD" id="cd00466">
    <property type="entry name" value="DHQase_II"/>
    <property type="match status" value="1"/>
</dbReference>
<organism evidence="13 14">
    <name type="scientific">Ruegeria atlantica</name>
    <dbReference type="NCBI Taxonomy" id="81569"/>
    <lineage>
        <taxon>Bacteria</taxon>
        <taxon>Pseudomonadati</taxon>
        <taxon>Pseudomonadota</taxon>
        <taxon>Alphaproteobacteria</taxon>
        <taxon>Rhodobacterales</taxon>
        <taxon>Roseobacteraceae</taxon>
        <taxon>Ruegeria</taxon>
    </lineage>
</organism>
<keyword evidence="8 9" id="KW-0456">Lyase</keyword>
<evidence type="ECO:0000313" key="14">
    <source>
        <dbReference type="Proteomes" id="UP000050783"/>
    </source>
</evidence>
<comment type="function">
    <text evidence="2 9">Catalyzes a trans-dehydration via an enolate intermediate.</text>
</comment>
<dbReference type="GO" id="GO:0009423">
    <property type="term" value="P:chorismate biosynthetic process"/>
    <property type="evidence" value="ECO:0007669"/>
    <property type="project" value="UniProtKB-UniRule"/>
</dbReference>
<evidence type="ECO:0000313" key="13">
    <source>
        <dbReference type="EMBL" id="CUH48436.1"/>
    </source>
</evidence>
<dbReference type="GO" id="GO:0019631">
    <property type="term" value="P:quinate catabolic process"/>
    <property type="evidence" value="ECO:0007669"/>
    <property type="project" value="TreeGrafter"/>
</dbReference>
<dbReference type="InterPro" id="IPR036441">
    <property type="entry name" value="DHquinase_II_sf"/>
</dbReference>
<evidence type="ECO:0000256" key="4">
    <source>
        <dbReference type="ARBA" id="ARBA00011037"/>
    </source>
</evidence>
<comment type="catalytic activity">
    <reaction evidence="1 9">
        <text>3-dehydroquinate = 3-dehydroshikimate + H2O</text>
        <dbReference type="Rhea" id="RHEA:21096"/>
        <dbReference type="ChEBI" id="CHEBI:15377"/>
        <dbReference type="ChEBI" id="CHEBI:16630"/>
        <dbReference type="ChEBI" id="CHEBI:32364"/>
        <dbReference type="EC" id="4.2.1.10"/>
    </reaction>
</comment>
<dbReference type="Gene3D" id="3.40.50.9100">
    <property type="entry name" value="Dehydroquinase, class II"/>
    <property type="match status" value="1"/>
</dbReference>
<evidence type="ECO:0000256" key="5">
    <source>
        <dbReference type="ARBA" id="ARBA00011193"/>
    </source>
</evidence>
<dbReference type="GO" id="GO:0003855">
    <property type="term" value="F:3-dehydroquinate dehydratase activity"/>
    <property type="evidence" value="ECO:0007669"/>
    <property type="project" value="UniProtKB-UniRule"/>
</dbReference>
<comment type="similarity">
    <text evidence="4 9">Belongs to the type-II 3-dehydroquinase family.</text>
</comment>
<dbReference type="InterPro" id="IPR018509">
    <property type="entry name" value="DHquinase_II_CS"/>
</dbReference>
<dbReference type="NCBIfam" id="NF003807">
    <property type="entry name" value="PRK05395.1-4"/>
    <property type="match status" value="1"/>
</dbReference>
<dbReference type="GeneID" id="55493819"/>
<dbReference type="HAMAP" id="MF_00169">
    <property type="entry name" value="AroQ"/>
    <property type="match status" value="1"/>
</dbReference>
<evidence type="ECO:0000256" key="2">
    <source>
        <dbReference type="ARBA" id="ARBA00003924"/>
    </source>
</evidence>
<accession>A0A0N7LQM5</accession>
<dbReference type="NCBIfam" id="NF003806">
    <property type="entry name" value="PRK05395.1-3"/>
    <property type="match status" value="1"/>
</dbReference>
<dbReference type="RefSeq" id="WP_058277932.1">
    <property type="nucleotide sequence ID" value="NZ_CYPU01000039.1"/>
</dbReference>
<dbReference type="UniPathway" id="UPA00053">
    <property type="reaction ID" value="UER00086"/>
</dbReference>
<evidence type="ECO:0000256" key="6">
    <source>
        <dbReference type="ARBA" id="ARBA00012060"/>
    </source>
</evidence>
<feature type="binding site" evidence="9 11">
    <location>
        <position position="74"/>
    </location>
    <ligand>
        <name>substrate</name>
    </ligand>
</feature>
<dbReference type="EMBL" id="CYPU01000039">
    <property type="protein sequence ID" value="CUH48436.1"/>
    <property type="molecule type" value="Genomic_DNA"/>
</dbReference>
<feature type="binding site" evidence="9 11">
    <location>
        <begin position="101"/>
        <end position="102"/>
    </location>
    <ligand>
        <name>substrate</name>
    </ligand>
</feature>
<dbReference type="NCBIfam" id="TIGR01088">
    <property type="entry name" value="aroQ"/>
    <property type="match status" value="1"/>
</dbReference>
<dbReference type="OrthoDB" id="9790793at2"/>
<feature type="site" description="Transition state stabilizer" evidence="9 12">
    <location>
        <position position="18"/>
    </location>
</feature>
<dbReference type="GO" id="GO:0008652">
    <property type="term" value="P:amino acid biosynthetic process"/>
    <property type="evidence" value="ECO:0007669"/>
    <property type="project" value="UniProtKB-KW"/>
</dbReference>
<feature type="binding site" evidence="9 11">
    <location>
        <position position="80"/>
    </location>
    <ligand>
        <name>substrate</name>
    </ligand>
</feature>
<dbReference type="GO" id="GO:0009073">
    <property type="term" value="P:aromatic amino acid family biosynthetic process"/>
    <property type="evidence" value="ECO:0007669"/>
    <property type="project" value="UniProtKB-KW"/>
</dbReference>
<feature type="binding site" evidence="9 11">
    <location>
        <position position="87"/>
    </location>
    <ligand>
        <name>substrate</name>
    </ligand>
</feature>
<reference evidence="13 14" key="1">
    <citation type="submission" date="2015-09" db="EMBL/GenBank/DDBJ databases">
        <authorList>
            <consortium name="Swine Surveillance"/>
        </authorList>
    </citation>
    <scope>NUCLEOTIDE SEQUENCE [LARGE SCALE GENOMIC DNA]</scope>
    <source>
        <strain evidence="13 14">CECT 4292</strain>
    </source>
</reference>
<dbReference type="Pfam" id="PF01220">
    <property type="entry name" value="DHquinase_II"/>
    <property type="match status" value="1"/>
</dbReference>
<dbReference type="PROSITE" id="PS01029">
    <property type="entry name" value="DEHYDROQUINASE_II"/>
    <property type="match status" value="1"/>
</dbReference>